<comment type="caution">
    <text evidence="3">The sequence shown here is derived from an EMBL/GenBank/DDBJ whole genome shotgun (WGS) entry which is preliminary data.</text>
</comment>
<gene>
    <name evidence="3" type="ORF">BD293_3723</name>
</gene>
<proteinExistence type="predicted"/>
<evidence type="ECO:0000259" key="1">
    <source>
        <dbReference type="Pfam" id="PF00534"/>
    </source>
</evidence>
<feature type="domain" description="Glycosyltransferase subfamily 4-like N-terminal" evidence="2">
    <location>
        <begin position="12"/>
        <end position="189"/>
    </location>
</feature>
<evidence type="ECO:0000313" key="3">
    <source>
        <dbReference type="EMBL" id="TQM90346.1"/>
    </source>
</evidence>
<accession>A0A543K5J4</accession>
<dbReference type="RefSeq" id="WP_142084786.1">
    <property type="nucleotide sequence ID" value="NZ_VFPT01000002.1"/>
</dbReference>
<dbReference type="AlphaFoldDB" id="A0A543K5J4"/>
<dbReference type="Pfam" id="PF00534">
    <property type="entry name" value="Glycos_transf_1"/>
    <property type="match status" value="1"/>
</dbReference>
<dbReference type="GO" id="GO:0016757">
    <property type="term" value="F:glycosyltransferase activity"/>
    <property type="evidence" value="ECO:0007669"/>
    <property type="project" value="InterPro"/>
</dbReference>
<protein>
    <submittedName>
        <fullName evidence="3">Glycosyltransferase involved in cell wall biosynthesis</fullName>
    </submittedName>
</protein>
<evidence type="ECO:0000259" key="2">
    <source>
        <dbReference type="Pfam" id="PF13579"/>
    </source>
</evidence>
<reference evidence="3 4" key="1">
    <citation type="submission" date="2019-06" db="EMBL/GenBank/DDBJ databases">
        <title>Genomic Encyclopedia of Archaeal and Bacterial Type Strains, Phase II (KMG-II): from individual species to whole genera.</title>
        <authorList>
            <person name="Goeker M."/>
        </authorList>
    </citation>
    <scope>NUCLEOTIDE SEQUENCE [LARGE SCALE GENOMIC DNA]</scope>
    <source>
        <strain evidence="3 4">DSM 18423</strain>
    </source>
</reference>
<keyword evidence="4" id="KW-1185">Reference proteome</keyword>
<dbReference type="PANTHER" id="PTHR12526:SF637">
    <property type="entry name" value="GLYCOSYLTRANSFERASE EPSF-RELATED"/>
    <property type="match status" value="1"/>
</dbReference>
<dbReference type="SUPFAM" id="SSF53756">
    <property type="entry name" value="UDP-Glycosyltransferase/glycogen phosphorylase"/>
    <property type="match status" value="1"/>
</dbReference>
<evidence type="ECO:0000313" key="4">
    <source>
        <dbReference type="Proteomes" id="UP000320582"/>
    </source>
</evidence>
<dbReference type="InterPro" id="IPR001296">
    <property type="entry name" value="Glyco_trans_1"/>
</dbReference>
<dbReference type="OrthoDB" id="9790710at2"/>
<sequence length="398" mass="44198">MIVWNTFDSDARVQKEIATLNKAGYTVHVFCRRADPDGPAREQRGPELIVERFPRKAGRDTLGAAGFVATPQRRSGVRQLLHMARQLLIQQQMVRAMVAMRPSVIHAHDLNTLIPALQAARLARVPLIYDAHEFNMDRIDQNNWLRPVFRQIEGFALTRAARVIVPSPGIAKALARFYSVRRPTVLANWPVLDTGLSPAIPDLRARLGIEPSRPVALYQGGLQPHRGLELLVAAMPEVPDLDLVLMGDGRLREALKKQIAELGLLGRVHLVPPEPLERLLPTSMTADFGVHPLEAGCLNHAHASPNKLFEYLHARLPVVVSNLPGMCHALRQAPGGNPGLMFASGDREELTRVLRRMTADPALRAVLSSRARAASEAYCWQAQEHSLSDVYEELLEKM</sequence>
<keyword evidence="3" id="KW-0808">Transferase</keyword>
<feature type="domain" description="Glycosyl transferase family 1" evidence="1">
    <location>
        <begin position="202"/>
        <end position="372"/>
    </location>
</feature>
<name>A0A543K5J4_9RHOB</name>
<dbReference type="Gene3D" id="3.40.50.2000">
    <property type="entry name" value="Glycogen Phosphorylase B"/>
    <property type="match status" value="2"/>
</dbReference>
<dbReference type="Proteomes" id="UP000320582">
    <property type="component" value="Unassembled WGS sequence"/>
</dbReference>
<dbReference type="PANTHER" id="PTHR12526">
    <property type="entry name" value="GLYCOSYLTRANSFERASE"/>
    <property type="match status" value="1"/>
</dbReference>
<dbReference type="Pfam" id="PF13579">
    <property type="entry name" value="Glyco_trans_4_4"/>
    <property type="match status" value="1"/>
</dbReference>
<organism evidence="3 4">
    <name type="scientific">Roseinatronobacter monicus</name>
    <dbReference type="NCBI Taxonomy" id="393481"/>
    <lineage>
        <taxon>Bacteria</taxon>
        <taxon>Pseudomonadati</taxon>
        <taxon>Pseudomonadota</taxon>
        <taxon>Alphaproteobacteria</taxon>
        <taxon>Rhodobacterales</taxon>
        <taxon>Paracoccaceae</taxon>
        <taxon>Roseinatronobacter</taxon>
    </lineage>
</organism>
<dbReference type="EMBL" id="VFPT01000002">
    <property type="protein sequence ID" value="TQM90346.1"/>
    <property type="molecule type" value="Genomic_DNA"/>
</dbReference>
<dbReference type="InterPro" id="IPR028098">
    <property type="entry name" value="Glyco_trans_4-like_N"/>
</dbReference>